<name>A0ABS2WMS4_9BACL</name>
<keyword evidence="3" id="KW-0378">Hydrolase</keyword>
<organism evidence="5 6">
    <name type="scientific">Polycladomyces zharkentensis</name>
    <dbReference type="NCBI Taxonomy" id="2807616"/>
    <lineage>
        <taxon>Bacteria</taxon>
        <taxon>Bacillati</taxon>
        <taxon>Bacillota</taxon>
        <taxon>Bacilli</taxon>
        <taxon>Bacillales</taxon>
        <taxon>Thermoactinomycetaceae</taxon>
        <taxon>Polycladomyces</taxon>
    </lineage>
</organism>
<keyword evidence="2 5" id="KW-0645">Protease</keyword>
<evidence type="ECO:0000256" key="3">
    <source>
        <dbReference type="ARBA" id="ARBA00022801"/>
    </source>
</evidence>
<dbReference type="GO" id="GO:0008233">
    <property type="term" value="F:peptidase activity"/>
    <property type="evidence" value="ECO:0007669"/>
    <property type="project" value="UniProtKB-KW"/>
</dbReference>
<comment type="caution">
    <text evidence="5">The sequence shown here is derived from an EMBL/GenBank/DDBJ whole genome shotgun (WGS) entry which is preliminary data.</text>
</comment>
<dbReference type="NCBIfam" id="TIGR01543">
    <property type="entry name" value="proheadase_HK97"/>
    <property type="match status" value="1"/>
</dbReference>
<feature type="domain" description="Prohead serine protease" evidence="4">
    <location>
        <begin position="18"/>
        <end position="174"/>
    </location>
</feature>
<sequence length="216" mass="25049">MNPRTSQNEIRTLPIHGLETREQTEKSLKITGYAAVYDEFTEIRDWFGDVFYERIAKDAIKQSLESGRDIFALRNHSWDNVIGRTGQNLTLRSDEKGLFFELTPPNTTLGRDVIEEVRSGLINQCSIGFRIVDQDWEERDGRWFRTINELELYEITLTPIPAYTSTSAEVRSLTPDMVKKGEKTPEISASEQEERQKILVEANRVYEFLKKQGGYY</sequence>
<protein>
    <submittedName>
        <fullName evidence="5">HK97 family phage prohead protease</fullName>
    </submittedName>
</protein>
<evidence type="ECO:0000313" key="5">
    <source>
        <dbReference type="EMBL" id="MBN2910778.1"/>
    </source>
</evidence>
<dbReference type="InterPro" id="IPR006433">
    <property type="entry name" value="Prohead_protease"/>
</dbReference>
<accession>A0ABS2WMS4</accession>
<keyword evidence="1" id="KW-1188">Viral release from host cell</keyword>
<dbReference type="GO" id="GO:0006508">
    <property type="term" value="P:proteolysis"/>
    <property type="evidence" value="ECO:0007669"/>
    <property type="project" value="UniProtKB-KW"/>
</dbReference>
<gene>
    <name evidence="5" type="ORF">JQC72_14855</name>
</gene>
<proteinExistence type="predicted"/>
<dbReference type="InterPro" id="IPR054613">
    <property type="entry name" value="Peptidase_S78_dom"/>
</dbReference>
<evidence type="ECO:0000313" key="6">
    <source>
        <dbReference type="Proteomes" id="UP001177120"/>
    </source>
</evidence>
<dbReference type="EMBL" id="JAFHAP010000016">
    <property type="protein sequence ID" value="MBN2910778.1"/>
    <property type="molecule type" value="Genomic_DNA"/>
</dbReference>
<evidence type="ECO:0000256" key="1">
    <source>
        <dbReference type="ARBA" id="ARBA00022612"/>
    </source>
</evidence>
<keyword evidence="6" id="KW-1185">Reference proteome</keyword>
<evidence type="ECO:0000259" key="4">
    <source>
        <dbReference type="Pfam" id="PF04586"/>
    </source>
</evidence>
<dbReference type="Pfam" id="PF04586">
    <property type="entry name" value="Peptidase_S78"/>
    <property type="match status" value="1"/>
</dbReference>
<dbReference type="Proteomes" id="UP001177120">
    <property type="component" value="Unassembled WGS sequence"/>
</dbReference>
<dbReference type="RefSeq" id="WP_205497010.1">
    <property type="nucleotide sequence ID" value="NZ_JAFHAP010000016.1"/>
</dbReference>
<evidence type="ECO:0000256" key="2">
    <source>
        <dbReference type="ARBA" id="ARBA00022670"/>
    </source>
</evidence>
<reference evidence="5" key="1">
    <citation type="journal article" date="2024" name="Int. J. Syst. Evol. Microbiol.">
        <title>Polycladomyces zharkentensis sp. nov., a novel thermophilic cellulose- and starch-degrading member of the Bacillota from a geothermal aquifer in Kazakhstan.</title>
        <authorList>
            <person name="Mashzhan A."/>
            <person name="Kistaubayeva A."/>
            <person name="Javier-Lopez R."/>
            <person name="Bissenova U."/>
            <person name="Bissenbay A."/>
            <person name="Birkeland N.K."/>
        </authorList>
    </citation>
    <scope>NUCLEOTIDE SEQUENCE</scope>
    <source>
        <strain evidence="5">ZKZ2T</strain>
    </source>
</reference>